<evidence type="ECO:0000313" key="3">
    <source>
        <dbReference type="EMBL" id="KAJ5203070.1"/>
    </source>
</evidence>
<reference evidence="3" key="2">
    <citation type="journal article" date="2023" name="IMA Fungus">
        <title>Comparative genomic study of the Penicillium genus elucidates a diverse pangenome and 15 lateral gene transfer events.</title>
        <authorList>
            <person name="Petersen C."/>
            <person name="Sorensen T."/>
            <person name="Nielsen M.R."/>
            <person name="Sondergaard T.E."/>
            <person name="Sorensen J.L."/>
            <person name="Fitzpatrick D.A."/>
            <person name="Frisvad J.C."/>
            <person name="Nielsen K.L."/>
        </authorList>
    </citation>
    <scope>NUCLEOTIDE SEQUENCE</scope>
    <source>
        <strain evidence="3">IBT 20477</strain>
    </source>
</reference>
<keyword evidence="2" id="KW-0472">Membrane</keyword>
<gene>
    <name evidence="3" type="ORF">N7449_005149</name>
</gene>
<keyword evidence="2" id="KW-0812">Transmembrane</keyword>
<dbReference type="Proteomes" id="UP001150942">
    <property type="component" value="Unassembled WGS sequence"/>
</dbReference>
<comment type="caution">
    <text evidence="3">The sequence shown here is derived from an EMBL/GenBank/DDBJ whole genome shotgun (WGS) entry which is preliminary data.</text>
</comment>
<feature type="transmembrane region" description="Helical" evidence="2">
    <location>
        <begin position="201"/>
        <end position="222"/>
    </location>
</feature>
<keyword evidence="4" id="KW-1185">Reference proteome</keyword>
<protein>
    <submittedName>
        <fullName evidence="3">Uncharacterized protein</fullName>
    </submittedName>
</protein>
<dbReference type="EMBL" id="JAPQKQ010000003">
    <property type="protein sequence ID" value="KAJ5203070.1"/>
    <property type="molecule type" value="Genomic_DNA"/>
</dbReference>
<evidence type="ECO:0000256" key="2">
    <source>
        <dbReference type="SAM" id="Phobius"/>
    </source>
</evidence>
<evidence type="ECO:0000313" key="4">
    <source>
        <dbReference type="Proteomes" id="UP001150942"/>
    </source>
</evidence>
<name>A0A9W9MKN2_9EURO</name>
<feature type="transmembrane region" description="Helical" evidence="2">
    <location>
        <begin position="12"/>
        <end position="36"/>
    </location>
</feature>
<keyword evidence="2" id="KW-1133">Transmembrane helix</keyword>
<organism evidence="3 4">
    <name type="scientific">Penicillium cf. viridicatum</name>
    <dbReference type="NCBI Taxonomy" id="2972119"/>
    <lineage>
        <taxon>Eukaryota</taxon>
        <taxon>Fungi</taxon>
        <taxon>Dikarya</taxon>
        <taxon>Ascomycota</taxon>
        <taxon>Pezizomycotina</taxon>
        <taxon>Eurotiomycetes</taxon>
        <taxon>Eurotiomycetidae</taxon>
        <taxon>Eurotiales</taxon>
        <taxon>Aspergillaceae</taxon>
        <taxon>Penicillium</taxon>
    </lineage>
</organism>
<dbReference type="AlphaFoldDB" id="A0A9W9MKN2"/>
<feature type="region of interest" description="Disordered" evidence="1">
    <location>
        <begin position="46"/>
        <end position="72"/>
    </location>
</feature>
<proteinExistence type="predicted"/>
<accession>A0A9W9MKN2</accession>
<evidence type="ECO:0000256" key="1">
    <source>
        <dbReference type="SAM" id="MobiDB-lite"/>
    </source>
</evidence>
<reference evidence="3" key="1">
    <citation type="submission" date="2022-11" db="EMBL/GenBank/DDBJ databases">
        <authorList>
            <person name="Petersen C."/>
        </authorList>
    </citation>
    <scope>NUCLEOTIDE SEQUENCE</scope>
    <source>
        <strain evidence="3">IBT 20477</strain>
    </source>
</reference>
<sequence length="223" mass="25592">MALAEKALRGAFYPIFLGIIDFLPCKIWKAFGMLWYSNRTEQYQHIPRRQGKGRAPLSHQTNHDRHGSPGSNMKVSEAELKQLEANVRQSELYVMQEIELQSAESVSRDAHVQYLMRELGRLANAGMGDERVEEREKQLQQFKRAKEILDHAFGVATTIHEVPNEIDQVKKIRDSQELERAWADLAEKEERKRGSTSQWRFWFLVWVGIAGAAMIIIMAGVAA</sequence>